<dbReference type="EMBL" id="CP003587">
    <property type="protein sequence ID" value="AGY60035.1"/>
    <property type="molecule type" value="Genomic_DNA"/>
</dbReference>
<dbReference type="Proteomes" id="UP000017396">
    <property type="component" value="Chromosome"/>
</dbReference>
<evidence type="ECO:0000256" key="8">
    <source>
        <dbReference type="ARBA" id="ARBA00023157"/>
    </source>
</evidence>
<sequence>MKVSSLQEASWPRWTIAALAAFGSALTAYLSWTKLTAAQTAFCTQGAGCDLVLQTPYASLFGLPLSSFGLALYLALLLIALVPGIDRWRWGALFALSLGGVTFTAYLVYLLAFEIVAVCLYCIASALTMTAIFVLTLVGHRWQKPDNLVLGGLGIVLVGMAAIYGIYNVQSAAAGPVDYSVALAKHLRASGAKFYGASWCPHCKAQKSFFGPEALRFVPYVECSPNGQPGSGLTKACADASIESFPTWDIAGQRYMGEQSLEQLARYSNFTPTANTVKKTGK</sequence>
<dbReference type="GO" id="GO:0016020">
    <property type="term" value="C:membrane"/>
    <property type="evidence" value="ECO:0007669"/>
    <property type="project" value="UniProtKB-SubCell"/>
</dbReference>
<keyword evidence="4" id="KW-0874">Quinone</keyword>
<evidence type="ECO:0000256" key="1">
    <source>
        <dbReference type="ARBA" id="ARBA00004141"/>
    </source>
</evidence>
<dbReference type="AlphaFoldDB" id="U5QQR5"/>
<keyword evidence="8" id="KW-1015">Disulfide bond</keyword>
<feature type="transmembrane region" description="Helical" evidence="10">
    <location>
        <begin position="61"/>
        <end position="83"/>
    </location>
</feature>
<dbReference type="Gene3D" id="1.20.1440.130">
    <property type="entry name" value="VKOR domain"/>
    <property type="match status" value="1"/>
</dbReference>
<feature type="transmembrane region" description="Helical" evidence="10">
    <location>
        <begin position="115"/>
        <end position="136"/>
    </location>
</feature>
<reference evidence="12 13" key="1">
    <citation type="journal article" date="2013" name="PLoS ONE">
        <title>Cultivation and Complete Genome Sequencing of Gloeobacter kilaueensis sp. nov., from a Lava Cave in Kilauea Caldera, Hawai'i.</title>
        <authorList>
            <person name="Saw J.H."/>
            <person name="Schatz M."/>
            <person name="Brown M.V."/>
            <person name="Kunkel D.D."/>
            <person name="Foster J.S."/>
            <person name="Shick H."/>
            <person name="Christensen S."/>
            <person name="Hou S."/>
            <person name="Wan X."/>
            <person name="Donachie S.P."/>
        </authorList>
    </citation>
    <scope>NUCLEOTIDE SEQUENCE [LARGE SCALE GENOMIC DNA]</scope>
    <source>
        <strain evidence="13">JS</strain>
    </source>
</reference>
<dbReference type="GO" id="GO:0016491">
    <property type="term" value="F:oxidoreductase activity"/>
    <property type="evidence" value="ECO:0007669"/>
    <property type="project" value="UniProtKB-KW"/>
</dbReference>
<keyword evidence="6" id="KW-0560">Oxidoreductase</keyword>
<organism evidence="12 13">
    <name type="scientific">Gloeobacter kilaueensis (strain ATCC BAA-2537 / CCAP 1431/1 / ULC 316 / JS1)</name>
    <dbReference type="NCBI Taxonomy" id="1183438"/>
    <lineage>
        <taxon>Bacteria</taxon>
        <taxon>Bacillati</taxon>
        <taxon>Cyanobacteriota</taxon>
        <taxon>Cyanophyceae</taxon>
        <taxon>Gloeobacterales</taxon>
        <taxon>Gloeobacteraceae</taxon>
        <taxon>Gloeobacter</taxon>
    </lineage>
</organism>
<dbReference type="CDD" id="cd12916">
    <property type="entry name" value="VKOR_1"/>
    <property type="match status" value="1"/>
</dbReference>
<proteinExistence type="inferred from homology"/>
<evidence type="ECO:0000313" key="12">
    <source>
        <dbReference type="EMBL" id="AGY60035.1"/>
    </source>
</evidence>
<feature type="transmembrane region" description="Helical" evidence="10">
    <location>
        <begin position="148"/>
        <end position="167"/>
    </location>
</feature>
<accession>U5QQR5</accession>
<evidence type="ECO:0000256" key="7">
    <source>
        <dbReference type="ARBA" id="ARBA00023136"/>
    </source>
</evidence>
<dbReference type="PANTHER" id="PTHR34573">
    <property type="entry name" value="VKC DOMAIN-CONTAINING PROTEIN"/>
    <property type="match status" value="1"/>
</dbReference>
<keyword evidence="9" id="KW-0676">Redox-active center</keyword>
<dbReference type="HOGENOM" id="CLU_047345_1_0_3"/>
<dbReference type="Pfam" id="PF07884">
    <property type="entry name" value="VKOR"/>
    <property type="match status" value="1"/>
</dbReference>
<dbReference type="RefSeq" id="WP_023175354.1">
    <property type="nucleotide sequence ID" value="NC_022600.1"/>
</dbReference>
<evidence type="ECO:0000256" key="9">
    <source>
        <dbReference type="ARBA" id="ARBA00023284"/>
    </source>
</evidence>
<feature type="transmembrane region" description="Helical" evidence="10">
    <location>
        <begin position="90"/>
        <end position="109"/>
    </location>
</feature>
<dbReference type="InterPro" id="IPR036249">
    <property type="entry name" value="Thioredoxin-like_sf"/>
</dbReference>
<dbReference type="GO" id="GO:0048038">
    <property type="term" value="F:quinone binding"/>
    <property type="evidence" value="ECO:0007669"/>
    <property type="project" value="UniProtKB-KW"/>
</dbReference>
<protein>
    <submittedName>
        <fullName evidence="12">VKOR family protein</fullName>
    </submittedName>
</protein>
<dbReference type="InterPro" id="IPR012932">
    <property type="entry name" value="VKOR"/>
</dbReference>
<dbReference type="OrthoDB" id="185994at2"/>
<keyword evidence="13" id="KW-1185">Reference proteome</keyword>
<dbReference type="Gene3D" id="3.40.30.10">
    <property type="entry name" value="Glutaredoxin"/>
    <property type="match status" value="1"/>
</dbReference>
<keyword evidence="5 10" id="KW-1133">Transmembrane helix</keyword>
<dbReference type="PANTHER" id="PTHR34573:SF1">
    <property type="entry name" value="VITAMIN K EPOXIDE REDUCTASE DOMAIN-CONTAINING PROTEIN"/>
    <property type="match status" value="1"/>
</dbReference>
<evidence type="ECO:0000256" key="5">
    <source>
        <dbReference type="ARBA" id="ARBA00022989"/>
    </source>
</evidence>
<evidence type="ECO:0000256" key="10">
    <source>
        <dbReference type="SAM" id="Phobius"/>
    </source>
</evidence>
<feature type="transmembrane region" description="Helical" evidence="10">
    <location>
        <begin position="12"/>
        <end position="32"/>
    </location>
</feature>
<evidence type="ECO:0000256" key="6">
    <source>
        <dbReference type="ARBA" id="ARBA00023002"/>
    </source>
</evidence>
<dbReference type="KEGG" id="glj:GKIL_3789"/>
<comment type="similarity">
    <text evidence="2">Belongs to the VKOR family.</text>
</comment>
<dbReference type="eggNOG" id="COG4243">
    <property type="taxonomic scope" value="Bacteria"/>
</dbReference>
<name>U5QQR5_GLOK1</name>
<comment type="subcellular location">
    <subcellularLocation>
        <location evidence="1">Membrane</location>
        <topology evidence="1">Multi-pass membrane protein</topology>
    </subcellularLocation>
</comment>
<keyword evidence="7 10" id="KW-0472">Membrane</keyword>
<feature type="domain" description="Vitamin K epoxide reductase" evidence="11">
    <location>
        <begin position="9"/>
        <end position="140"/>
    </location>
</feature>
<evidence type="ECO:0000256" key="3">
    <source>
        <dbReference type="ARBA" id="ARBA00022692"/>
    </source>
</evidence>
<evidence type="ECO:0000259" key="11">
    <source>
        <dbReference type="SMART" id="SM00756"/>
    </source>
</evidence>
<dbReference type="STRING" id="1183438.GKIL_3789"/>
<evidence type="ECO:0000313" key="13">
    <source>
        <dbReference type="Proteomes" id="UP000017396"/>
    </source>
</evidence>
<evidence type="ECO:0000256" key="4">
    <source>
        <dbReference type="ARBA" id="ARBA00022719"/>
    </source>
</evidence>
<dbReference type="SMART" id="SM00756">
    <property type="entry name" value="VKc"/>
    <property type="match status" value="1"/>
</dbReference>
<keyword evidence="3 10" id="KW-0812">Transmembrane</keyword>
<dbReference type="InterPro" id="IPR038354">
    <property type="entry name" value="VKOR_sf"/>
</dbReference>
<dbReference type="InterPro" id="IPR044698">
    <property type="entry name" value="VKOR/LTO1"/>
</dbReference>
<gene>
    <name evidence="12" type="ORF">GKIL_3789</name>
</gene>
<evidence type="ECO:0000256" key="2">
    <source>
        <dbReference type="ARBA" id="ARBA00006214"/>
    </source>
</evidence>
<dbReference type="SUPFAM" id="SSF52833">
    <property type="entry name" value="Thioredoxin-like"/>
    <property type="match status" value="1"/>
</dbReference>